<keyword evidence="1" id="KW-1133">Transmembrane helix</keyword>
<dbReference type="OrthoDB" id="302119at2759"/>
<evidence type="ECO:0000313" key="3">
    <source>
        <dbReference type="Proteomes" id="UP000683925"/>
    </source>
</evidence>
<evidence type="ECO:0000256" key="1">
    <source>
        <dbReference type="SAM" id="Phobius"/>
    </source>
</evidence>
<dbReference type="AlphaFoldDB" id="A0A8S1UTU2"/>
<keyword evidence="3" id="KW-1185">Reference proteome</keyword>
<keyword evidence="1" id="KW-0812">Transmembrane</keyword>
<feature type="transmembrane region" description="Helical" evidence="1">
    <location>
        <begin position="165"/>
        <end position="187"/>
    </location>
</feature>
<sequence>MFIVFAAAFQLSTRITQDLKMPILHSDQVNPWFLDDQNQNEAFIDWEGNQVRQFHTFNENQFPINVTLRISTQSEFYPFIQESLQLRFPEVDEITFTLLPKQSYQLAIEYNCTQHNEGIQQIDLIFMEQTFKNNPQYLDELNQISVRYYKYCQNPHTALIDFKNILVVILIYITTTCSSLFCIRKVFTQFEFTPTKQLLTLLLFPAIGSLLDYPKIISFFLAFIVLCDFIYYASKSSIISIIVSFIILYFQHYIFESAQIEQVFFYDVFRQILPCIITIILLIQVNRRIIIANKFQLFLFFCIIWLTEIYSLVHRTQVDKHLLIQNPQEMSGFIKTKFSFLIANEHTLWQQKNIDIHLYQIIGLSLIQSFIFRHGLFNKEHIVNIIIVGITQFTGLILFDLLYRYKHNPPFLTLITGFILLGMMLNYLRTGSGLRNPYLEFESIEEKIKI</sequence>
<feature type="transmembrane region" description="Helical" evidence="1">
    <location>
        <begin position="263"/>
        <end position="283"/>
    </location>
</feature>
<gene>
    <name evidence="2" type="ORF">POCTA_138.1.T0510003</name>
</gene>
<organism evidence="2 3">
    <name type="scientific">Paramecium octaurelia</name>
    <dbReference type="NCBI Taxonomy" id="43137"/>
    <lineage>
        <taxon>Eukaryota</taxon>
        <taxon>Sar</taxon>
        <taxon>Alveolata</taxon>
        <taxon>Ciliophora</taxon>
        <taxon>Intramacronucleata</taxon>
        <taxon>Oligohymenophorea</taxon>
        <taxon>Peniculida</taxon>
        <taxon>Parameciidae</taxon>
        <taxon>Paramecium</taxon>
    </lineage>
</organism>
<name>A0A8S1UTU2_PAROT</name>
<proteinExistence type="predicted"/>
<keyword evidence="1" id="KW-0472">Membrane</keyword>
<evidence type="ECO:0000313" key="2">
    <source>
        <dbReference type="EMBL" id="CAD8167904.1"/>
    </source>
</evidence>
<dbReference type="EMBL" id="CAJJDP010000051">
    <property type="protein sequence ID" value="CAD8167904.1"/>
    <property type="molecule type" value="Genomic_DNA"/>
</dbReference>
<feature type="transmembrane region" description="Helical" evidence="1">
    <location>
        <begin position="199"/>
        <end position="223"/>
    </location>
</feature>
<reference evidence="2" key="1">
    <citation type="submission" date="2021-01" db="EMBL/GenBank/DDBJ databases">
        <authorList>
            <consortium name="Genoscope - CEA"/>
            <person name="William W."/>
        </authorList>
    </citation>
    <scope>NUCLEOTIDE SEQUENCE</scope>
</reference>
<accession>A0A8S1UTU2</accession>
<feature type="transmembrane region" description="Helical" evidence="1">
    <location>
        <begin position="295"/>
        <end position="313"/>
    </location>
</feature>
<feature type="transmembrane region" description="Helical" evidence="1">
    <location>
        <begin position="356"/>
        <end position="376"/>
    </location>
</feature>
<dbReference type="Proteomes" id="UP000683925">
    <property type="component" value="Unassembled WGS sequence"/>
</dbReference>
<dbReference type="OMA" id="LIANDHT"/>
<feature type="transmembrane region" description="Helical" evidence="1">
    <location>
        <begin position="382"/>
        <end position="403"/>
    </location>
</feature>
<comment type="caution">
    <text evidence="2">The sequence shown here is derived from an EMBL/GenBank/DDBJ whole genome shotgun (WGS) entry which is preliminary data.</text>
</comment>
<feature type="transmembrane region" description="Helical" evidence="1">
    <location>
        <begin position="410"/>
        <end position="428"/>
    </location>
</feature>
<feature type="transmembrane region" description="Helical" evidence="1">
    <location>
        <begin position="229"/>
        <end position="251"/>
    </location>
</feature>
<protein>
    <submittedName>
        <fullName evidence="2">Uncharacterized protein</fullName>
    </submittedName>
</protein>